<dbReference type="OrthoDB" id="1519185at2759"/>
<comment type="caution">
    <text evidence="1">The sequence shown here is derived from an EMBL/GenBank/DDBJ whole genome shotgun (WGS) entry which is preliminary data.</text>
</comment>
<organism evidence="1 2">
    <name type="scientific">Arabis nemorensis</name>
    <dbReference type="NCBI Taxonomy" id="586526"/>
    <lineage>
        <taxon>Eukaryota</taxon>
        <taxon>Viridiplantae</taxon>
        <taxon>Streptophyta</taxon>
        <taxon>Embryophyta</taxon>
        <taxon>Tracheophyta</taxon>
        <taxon>Spermatophyta</taxon>
        <taxon>Magnoliopsida</taxon>
        <taxon>eudicotyledons</taxon>
        <taxon>Gunneridae</taxon>
        <taxon>Pentapetalae</taxon>
        <taxon>rosids</taxon>
        <taxon>malvids</taxon>
        <taxon>Brassicales</taxon>
        <taxon>Brassicaceae</taxon>
        <taxon>Arabideae</taxon>
        <taxon>Arabis</taxon>
    </lineage>
</organism>
<dbReference type="Proteomes" id="UP000489600">
    <property type="component" value="Unassembled WGS sequence"/>
</dbReference>
<accession>A0A565CQQ4</accession>
<reference evidence="1" key="1">
    <citation type="submission" date="2019-07" db="EMBL/GenBank/DDBJ databases">
        <authorList>
            <person name="Dittberner H."/>
        </authorList>
    </citation>
    <scope>NUCLEOTIDE SEQUENCE [LARGE SCALE GENOMIC DNA]</scope>
</reference>
<dbReference type="EMBL" id="CABITT030000008">
    <property type="protein sequence ID" value="VVB15864.1"/>
    <property type="molecule type" value="Genomic_DNA"/>
</dbReference>
<gene>
    <name evidence="1" type="ORF">ANE_LOCUS26308</name>
</gene>
<sequence>MPPPWAVFMSFNDYTIHLSDIFNPWSSSESSHKTIALPPFPDHIAPHSGEVIYVSLSTLFLDHDDDYIVSVTFFGSKLSYCMPNGYSEWTNINIPFSYDIDPHVVYSRKDQMFYLLTTGCAYMVPLDLKNNRNPNFMRLQFENFPLIPQHEWEVLASCLRSDYIAESSSGERFIVQWYVEPRRLWWNRARINEKTKRFMVFRIEDEAKHQGRRIIATFTEIFAFSLETILFRGKQVF</sequence>
<evidence type="ECO:0000313" key="1">
    <source>
        <dbReference type="EMBL" id="VVB15864.1"/>
    </source>
</evidence>
<name>A0A565CQQ4_9BRAS</name>
<protein>
    <recommendedName>
        <fullName evidence="3">F-box associated domain-containing protein</fullName>
    </recommendedName>
</protein>
<keyword evidence="2" id="KW-1185">Reference proteome</keyword>
<evidence type="ECO:0008006" key="3">
    <source>
        <dbReference type="Google" id="ProtNLM"/>
    </source>
</evidence>
<evidence type="ECO:0000313" key="2">
    <source>
        <dbReference type="Proteomes" id="UP000489600"/>
    </source>
</evidence>
<dbReference type="AlphaFoldDB" id="A0A565CQQ4"/>
<proteinExistence type="predicted"/>